<evidence type="ECO:0000313" key="3">
    <source>
        <dbReference type="Proteomes" id="UP000578449"/>
    </source>
</evidence>
<feature type="region of interest" description="Disordered" evidence="1">
    <location>
        <begin position="1"/>
        <end position="39"/>
    </location>
</feature>
<organism evidence="2 3">
    <name type="scientific">Thermocatellispora tengchongensis</name>
    <dbReference type="NCBI Taxonomy" id="1073253"/>
    <lineage>
        <taxon>Bacteria</taxon>
        <taxon>Bacillati</taxon>
        <taxon>Actinomycetota</taxon>
        <taxon>Actinomycetes</taxon>
        <taxon>Streptosporangiales</taxon>
        <taxon>Streptosporangiaceae</taxon>
        <taxon>Thermocatellispora</taxon>
    </lineage>
</organism>
<feature type="compositionally biased region" description="Gly residues" evidence="1">
    <location>
        <begin position="1"/>
        <end position="17"/>
    </location>
</feature>
<accession>A0A840PH19</accession>
<reference evidence="2 3" key="1">
    <citation type="submission" date="2020-08" db="EMBL/GenBank/DDBJ databases">
        <title>Genomic Encyclopedia of Type Strains, Phase IV (KMG-IV): sequencing the most valuable type-strain genomes for metagenomic binning, comparative biology and taxonomic classification.</title>
        <authorList>
            <person name="Goeker M."/>
        </authorList>
    </citation>
    <scope>NUCLEOTIDE SEQUENCE [LARGE SCALE GENOMIC DNA]</scope>
    <source>
        <strain evidence="2 3">DSM 45615</strain>
    </source>
</reference>
<keyword evidence="3" id="KW-1185">Reference proteome</keyword>
<evidence type="ECO:0000256" key="1">
    <source>
        <dbReference type="SAM" id="MobiDB-lite"/>
    </source>
</evidence>
<protein>
    <submittedName>
        <fullName evidence="2">Uncharacterized protein</fullName>
    </submittedName>
</protein>
<feature type="compositionally biased region" description="Basic and acidic residues" evidence="1">
    <location>
        <begin position="29"/>
        <end position="39"/>
    </location>
</feature>
<dbReference type="AlphaFoldDB" id="A0A840PH19"/>
<dbReference type="Proteomes" id="UP000578449">
    <property type="component" value="Unassembled WGS sequence"/>
</dbReference>
<proteinExistence type="predicted"/>
<comment type="caution">
    <text evidence="2">The sequence shown here is derived from an EMBL/GenBank/DDBJ whole genome shotgun (WGS) entry which is preliminary data.</text>
</comment>
<gene>
    <name evidence="2" type="ORF">HNP84_006975</name>
</gene>
<name>A0A840PH19_9ACTN</name>
<sequence length="39" mass="4204">MPLAGELGGEFADGGGRPSQRGHRIAARVRLDQSRQCRP</sequence>
<dbReference type="EMBL" id="JACHGN010000017">
    <property type="protein sequence ID" value="MBB5137223.1"/>
    <property type="molecule type" value="Genomic_DNA"/>
</dbReference>
<evidence type="ECO:0000313" key="2">
    <source>
        <dbReference type="EMBL" id="MBB5137223.1"/>
    </source>
</evidence>